<dbReference type="InterPro" id="IPR036291">
    <property type="entry name" value="NAD(P)-bd_dom_sf"/>
</dbReference>
<dbReference type="EMBL" id="BMGC01000033">
    <property type="protein sequence ID" value="GGB42879.1"/>
    <property type="molecule type" value="Genomic_DNA"/>
</dbReference>
<dbReference type="PROSITE" id="PS00061">
    <property type="entry name" value="ADH_SHORT"/>
    <property type="match status" value="1"/>
</dbReference>
<dbReference type="Gene3D" id="3.40.50.720">
    <property type="entry name" value="NAD(P)-binding Rossmann-like Domain"/>
    <property type="match status" value="1"/>
</dbReference>
<protein>
    <submittedName>
        <fullName evidence="5">Short chain dehydrogenase</fullName>
    </submittedName>
</protein>
<comment type="caution">
    <text evidence="5">The sequence shown here is derived from an EMBL/GenBank/DDBJ whole genome shotgun (WGS) entry which is preliminary data.</text>
</comment>
<dbReference type="AlphaFoldDB" id="A0A916TFE9"/>
<evidence type="ECO:0000256" key="3">
    <source>
        <dbReference type="RuleBase" id="RU000363"/>
    </source>
</evidence>
<dbReference type="Pfam" id="PF00106">
    <property type="entry name" value="adh_short"/>
    <property type="match status" value="1"/>
</dbReference>
<keyword evidence="6" id="KW-1185">Reference proteome</keyword>
<reference evidence="5" key="2">
    <citation type="submission" date="2020-09" db="EMBL/GenBank/DDBJ databases">
        <authorList>
            <person name="Sun Q."/>
            <person name="Zhou Y."/>
        </authorList>
    </citation>
    <scope>NUCLEOTIDE SEQUENCE</scope>
    <source>
        <strain evidence="5">CGMCC 1.12827</strain>
    </source>
</reference>
<accession>A0A916TFE9</accession>
<sequence>MPTALITGASRGVGAAIARELSPTYDLLLGGRPSPQLDALATSIDGATTFPVELTDHDEVAAETETISELDVLVHSAGIGGISTVEETDAQVWRAMFEVNVIAVAELTRQLLPALRAAGGHVVIINSGSGLRAKAGWSAYSASKFAVRAFAEALREEEPLLRVTSIFPGRIDTDMQRDLVAMEGGDYDASKFLRPETVARAVRNAIETPADGDPQDVVLRPRPH</sequence>
<dbReference type="InterPro" id="IPR002347">
    <property type="entry name" value="SDR_fam"/>
</dbReference>
<dbReference type="PRINTS" id="PR00081">
    <property type="entry name" value="GDHRDH"/>
</dbReference>
<dbReference type="Proteomes" id="UP000621454">
    <property type="component" value="Unassembled WGS sequence"/>
</dbReference>
<dbReference type="InterPro" id="IPR020904">
    <property type="entry name" value="Sc_DH/Rdtase_CS"/>
</dbReference>
<evidence type="ECO:0000313" key="6">
    <source>
        <dbReference type="Proteomes" id="UP000621454"/>
    </source>
</evidence>
<comment type="similarity">
    <text evidence="1 3">Belongs to the short-chain dehydrogenases/reductases (SDR) family.</text>
</comment>
<evidence type="ECO:0000259" key="4">
    <source>
        <dbReference type="SMART" id="SM00822"/>
    </source>
</evidence>
<dbReference type="NCBIfam" id="NF006073">
    <property type="entry name" value="PRK08219.1"/>
    <property type="match status" value="1"/>
</dbReference>
<dbReference type="SMART" id="SM00822">
    <property type="entry name" value="PKS_KR"/>
    <property type="match status" value="1"/>
</dbReference>
<organism evidence="5 6">
    <name type="scientific">Gordonia jinhuaensis</name>
    <dbReference type="NCBI Taxonomy" id="1517702"/>
    <lineage>
        <taxon>Bacteria</taxon>
        <taxon>Bacillati</taxon>
        <taxon>Actinomycetota</taxon>
        <taxon>Actinomycetes</taxon>
        <taxon>Mycobacteriales</taxon>
        <taxon>Gordoniaceae</taxon>
        <taxon>Gordonia</taxon>
    </lineage>
</organism>
<name>A0A916TFE9_9ACTN</name>
<evidence type="ECO:0000256" key="1">
    <source>
        <dbReference type="ARBA" id="ARBA00006484"/>
    </source>
</evidence>
<feature type="domain" description="Ketoreductase" evidence="4">
    <location>
        <begin position="2"/>
        <end position="174"/>
    </location>
</feature>
<dbReference type="InterPro" id="IPR057326">
    <property type="entry name" value="KR_dom"/>
</dbReference>
<dbReference type="RefSeq" id="WP_188587825.1">
    <property type="nucleotide sequence ID" value="NZ_BMGC01000033.1"/>
</dbReference>
<reference evidence="5" key="1">
    <citation type="journal article" date="2014" name="Int. J. Syst. Evol. Microbiol.">
        <title>Complete genome sequence of Corynebacterium casei LMG S-19264T (=DSM 44701T), isolated from a smear-ripened cheese.</title>
        <authorList>
            <consortium name="US DOE Joint Genome Institute (JGI-PGF)"/>
            <person name="Walter F."/>
            <person name="Albersmeier A."/>
            <person name="Kalinowski J."/>
            <person name="Ruckert C."/>
        </authorList>
    </citation>
    <scope>NUCLEOTIDE SEQUENCE</scope>
    <source>
        <strain evidence="5">CGMCC 1.12827</strain>
    </source>
</reference>
<dbReference type="SUPFAM" id="SSF51735">
    <property type="entry name" value="NAD(P)-binding Rossmann-fold domains"/>
    <property type="match status" value="1"/>
</dbReference>
<dbReference type="PANTHER" id="PTHR44196:SF1">
    <property type="entry name" value="DEHYDROGENASE_REDUCTASE SDR FAMILY MEMBER 7B"/>
    <property type="match status" value="1"/>
</dbReference>
<dbReference type="GO" id="GO:0016020">
    <property type="term" value="C:membrane"/>
    <property type="evidence" value="ECO:0007669"/>
    <property type="project" value="TreeGrafter"/>
</dbReference>
<dbReference type="PRINTS" id="PR00080">
    <property type="entry name" value="SDRFAMILY"/>
</dbReference>
<evidence type="ECO:0000256" key="2">
    <source>
        <dbReference type="ARBA" id="ARBA00023002"/>
    </source>
</evidence>
<gene>
    <name evidence="5" type="ORF">GCM10011489_32970</name>
</gene>
<keyword evidence="2" id="KW-0560">Oxidoreductase</keyword>
<dbReference type="GO" id="GO:0016491">
    <property type="term" value="F:oxidoreductase activity"/>
    <property type="evidence" value="ECO:0007669"/>
    <property type="project" value="UniProtKB-KW"/>
</dbReference>
<evidence type="ECO:0000313" key="5">
    <source>
        <dbReference type="EMBL" id="GGB42879.1"/>
    </source>
</evidence>
<proteinExistence type="inferred from homology"/>
<dbReference type="PANTHER" id="PTHR44196">
    <property type="entry name" value="DEHYDROGENASE/REDUCTASE SDR FAMILY MEMBER 7B"/>
    <property type="match status" value="1"/>
</dbReference>